<dbReference type="Proteomes" id="UP000195137">
    <property type="component" value="Unassembled WGS sequence"/>
</dbReference>
<dbReference type="UniPathway" id="UPA00053">
    <property type="reaction ID" value="UER00089"/>
</dbReference>
<keyword evidence="3 7" id="KW-0028">Amino-acid biosynthesis</keyword>
<dbReference type="GO" id="GO:0003866">
    <property type="term" value="F:3-phosphoshikimate 1-carboxyvinyltransferase activity"/>
    <property type="evidence" value="ECO:0007669"/>
    <property type="project" value="UniProtKB-UniRule"/>
</dbReference>
<evidence type="ECO:0000256" key="4">
    <source>
        <dbReference type="ARBA" id="ARBA00022679"/>
    </source>
</evidence>
<feature type="binding site" evidence="7">
    <location>
        <position position="166"/>
    </location>
    <ligand>
        <name>3-phosphoshikimate</name>
        <dbReference type="ChEBI" id="CHEBI:145989"/>
    </ligand>
</feature>
<keyword evidence="10" id="KW-1185">Reference proteome</keyword>
<dbReference type="GO" id="GO:0009073">
    <property type="term" value="P:aromatic amino acid family biosynthetic process"/>
    <property type="evidence" value="ECO:0007669"/>
    <property type="project" value="UniProtKB-KW"/>
</dbReference>
<reference evidence="9 10" key="1">
    <citation type="submission" date="2016-12" db="EMBL/GenBank/DDBJ databases">
        <title>Discovery of methanogenic haloarchaea.</title>
        <authorList>
            <person name="Sorokin D.Y."/>
            <person name="Makarova K.S."/>
            <person name="Abbas B."/>
            <person name="Ferrer M."/>
            <person name="Golyshin P.N."/>
        </authorList>
    </citation>
    <scope>NUCLEOTIDE SEQUENCE [LARGE SCALE GENOMIC DNA]</scope>
    <source>
        <strain evidence="9">AMET1</strain>
    </source>
</reference>
<comment type="caution">
    <text evidence="9">The sequence shown here is derived from an EMBL/GenBank/DDBJ whole genome shotgun (WGS) entry which is preliminary data.</text>
</comment>
<dbReference type="EC" id="2.5.1.19" evidence="7"/>
<feature type="binding site" evidence="7">
    <location>
        <position position="307"/>
    </location>
    <ligand>
        <name>3-phosphoshikimate</name>
        <dbReference type="ChEBI" id="CHEBI:145989"/>
    </ligand>
</feature>
<keyword evidence="5 7" id="KW-0057">Aromatic amino acid biosynthesis</keyword>
<dbReference type="PROSITE" id="PS00104">
    <property type="entry name" value="EPSP_SYNTHASE_1"/>
    <property type="match status" value="1"/>
</dbReference>
<dbReference type="GO" id="GO:0005737">
    <property type="term" value="C:cytoplasm"/>
    <property type="evidence" value="ECO:0007669"/>
    <property type="project" value="UniProtKB-SubCell"/>
</dbReference>
<dbReference type="InterPro" id="IPR013792">
    <property type="entry name" value="RNA3'P_cycl/enolpyr_Trfase_a/b"/>
</dbReference>
<dbReference type="HAMAP" id="MF_00210">
    <property type="entry name" value="EPSP_synth"/>
    <property type="match status" value="1"/>
</dbReference>
<dbReference type="SUPFAM" id="SSF55205">
    <property type="entry name" value="EPT/RTPC-like"/>
    <property type="match status" value="1"/>
</dbReference>
<evidence type="ECO:0000313" key="9">
    <source>
        <dbReference type="EMBL" id="OUJ18721.1"/>
    </source>
</evidence>
<dbReference type="RefSeq" id="WP_086636788.1">
    <property type="nucleotide sequence ID" value="NZ_MRZU01000003.1"/>
</dbReference>
<dbReference type="InterPro" id="IPR001986">
    <property type="entry name" value="Enolpyruvate_Tfrase_dom"/>
</dbReference>
<keyword evidence="4 7" id="KW-0808">Transferase</keyword>
<comment type="function">
    <text evidence="7">Catalyzes the transfer of the enolpyruvyl moiety of phosphoenolpyruvate (PEP) to the 5-hydroxyl of shikimate-3-phosphate (S3P) to produce enolpyruvyl shikimate-3-phosphate and inorganic phosphate.</text>
</comment>
<protein>
    <recommendedName>
        <fullName evidence="7">3-phosphoshikimate 1-carboxyvinyltransferase</fullName>
        <ecNumber evidence="7">2.5.1.19</ecNumber>
    </recommendedName>
    <alternativeName>
        <fullName evidence="7">5-enolpyruvylshikimate-3-phosphate synthase</fullName>
        <shortName evidence="7">EPSP synthase</shortName>
        <shortName evidence="7">EPSPS</shortName>
    </alternativeName>
</protein>
<dbReference type="PROSITE" id="PS00885">
    <property type="entry name" value="EPSP_SYNTHASE_2"/>
    <property type="match status" value="1"/>
</dbReference>
<comment type="subcellular location">
    <subcellularLocation>
        <location evidence="7">Cytoplasm</location>
    </subcellularLocation>
</comment>
<gene>
    <name evidence="7" type="primary">aroA</name>
    <name evidence="9" type="ORF">AMET1_0371</name>
</gene>
<dbReference type="InterPro" id="IPR023193">
    <property type="entry name" value="EPSP_synthase_CS"/>
</dbReference>
<accession>A0A1Y3GB84</accession>
<dbReference type="Gene3D" id="3.65.10.10">
    <property type="entry name" value="Enolpyruvate transferase domain"/>
    <property type="match status" value="2"/>
</dbReference>
<sequence>MKVEIDGGDITPRTLVAPPSKSYTHRAITIAALARGKSIIKNPLLSEDTLATVSGCEAFGAKIEFQEDRLVVDGFNGSPKIPEDVIDLKNSGTSLRFISGVSTHLEKGYSVLTGDSSLRSRPNKPLIDAYNKLGARIKSSKLDGTAPLIINGKLTGGYVDIRGDISSQFISSILINVPLAKKDSEIDATTKIRSKPYIDITLEVMKKAGIDVEKEKRNYKVQGDEQYQPLDMTIPGDFSSAANILAIGAITDKKIEINGLPPSEQGDEKILELLEKFGAKVTRKNDKITVKPKPLKGIEIDASNIPDLLPILSVIATQAEGKTRIHNVEHARYKESDRIKAMASELKKMGADIKEHKDGLTIKQSKLKGNKLKGYDDHRIVMALSIAAIKAEGKTQIDTAESIKISYPNFFKQLKKTGLTIKKHKETKKQK</sequence>
<dbReference type="PANTHER" id="PTHR21090:SF5">
    <property type="entry name" value="PENTAFUNCTIONAL AROM POLYPEPTIDE"/>
    <property type="match status" value="1"/>
</dbReference>
<feature type="binding site" evidence="7">
    <location>
        <position position="168"/>
    </location>
    <ligand>
        <name>3-phosphoshikimate</name>
        <dbReference type="ChEBI" id="CHEBI:145989"/>
    </ligand>
</feature>
<feature type="binding site" evidence="7">
    <location>
        <position position="26"/>
    </location>
    <ligand>
        <name>3-phosphoshikimate</name>
        <dbReference type="ChEBI" id="CHEBI:145989"/>
    </ligand>
</feature>
<evidence type="ECO:0000256" key="5">
    <source>
        <dbReference type="ARBA" id="ARBA00023141"/>
    </source>
</evidence>
<evidence type="ECO:0000256" key="3">
    <source>
        <dbReference type="ARBA" id="ARBA00022605"/>
    </source>
</evidence>
<dbReference type="GO" id="GO:0008652">
    <property type="term" value="P:amino acid biosynthetic process"/>
    <property type="evidence" value="ECO:0007669"/>
    <property type="project" value="UniProtKB-KW"/>
</dbReference>
<dbReference type="AlphaFoldDB" id="A0A1Y3GB84"/>
<evidence type="ECO:0000256" key="7">
    <source>
        <dbReference type="HAMAP-Rule" id="MF_00210"/>
    </source>
</evidence>
<dbReference type="Pfam" id="PF00275">
    <property type="entry name" value="EPSP_synthase"/>
    <property type="match status" value="1"/>
</dbReference>
<feature type="binding site" evidence="7">
    <location>
        <position position="121"/>
    </location>
    <ligand>
        <name>phosphoenolpyruvate</name>
        <dbReference type="ChEBI" id="CHEBI:58702"/>
    </ligand>
</feature>
<evidence type="ECO:0000256" key="2">
    <source>
        <dbReference type="ARBA" id="ARBA00009948"/>
    </source>
</evidence>
<organism evidence="9 10">
    <name type="scientific">Methanonatronarchaeum thermophilum</name>
    <dbReference type="NCBI Taxonomy" id="1927129"/>
    <lineage>
        <taxon>Archaea</taxon>
        <taxon>Methanobacteriati</taxon>
        <taxon>Methanobacteriota</taxon>
        <taxon>Methanonatronarchaeia</taxon>
        <taxon>Methanonatronarchaeales</taxon>
        <taxon>Methanonatronarchaeaceae</taxon>
        <taxon>Methanonatronarchaeum</taxon>
    </lineage>
</organism>
<name>A0A1Y3GB84_9EURY</name>
<comment type="pathway">
    <text evidence="1">Metabolic intermediate biosynthesis; chorismate biosynthesis; chorismate from D-erythrose 4-phosphate and phosphoenolpyruvate: step 6/7.</text>
</comment>
<feature type="binding site" evidence="7">
    <location>
        <position position="167"/>
    </location>
    <ligand>
        <name>3-phosphoshikimate</name>
        <dbReference type="ChEBI" id="CHEBI:145989"/>
    </ligand>
</feature>
<feature type="active site" description="Proton acceptor" evidence="7">
    <location>
        <position position="307"/>
    </location>
</feature>
<evidence type="ECO:0000256" key="1">
    <source>
        <dbReference type="ARBA" id="ARBA00004811"/>
    </source>
</evidence>
<dbReference type="EMBL" id="MRZU01000003">
    <property type="protein sequence ID" value="OUJ18721.1"/>
    <property type="molecule type" value="Genomic_DNA"/>
</dbReference>
<feature type="binding site" evidence="7">
    <location>
        <position position="194"/>
    </location>
    <ligand>
        <name>3-phosphoshikimate</name>
        <dbReference type="ChEBI" id="CHEBI:145989"/>
    </ligand>
</feature>
<evidence type="ECO:0000259" key="8">
    <source>
        <dbReference type="Pfam" id="PF00275"/>
    </source>
</evidence>
<feature type="binding site" evidence="7">
    <location>
        <position position="168"/>
    </location>
    <ligand>
        <name>phosphoenolpyruvate</name>
        <dbReference type="ChEBI" id="CHEBI:58702"/>
    </ligand>
</feature>
<proteinExistence type="inferred from homology"/>
<comment type="caution">
    <text evidence="7">Lacks conserved residue(s) required for the propagation of feature annotation.</text>
</comment>
<dbReference type="PIRSF" id="PIRSF000505">
    <property type="entry name" value="EPSPS"/>
    <property type="match status" value="1"/>
</dbReference>
<dbReference type="PANTHER" id="PTHR21090">
    <property type="entry name" value="AROM/DEHYDROQUINATE SYNTHASE"/>
    <property type="match status" value="1"/>
</dbReference>
<comment type="similarity">
    <text evidence="2 7">Belongs to the EPSP synthase family.</text>
</comment>
<feature type="binding site" evidence="7">
    <location>
        <position position="21"/>
    </location>
    <ligand>
        <name>3-phosphoshikimate</name>
        <dbReference type="ChEBI" id="CHEBI:145989"/>
    </ligand>
</feature>
<comment type="catalytic activity">
    <reaction evidence="6">
        <text>3-phosphoshikimate + phosphoenolpyruvate = 5-O-(1-carboxyvinyl)-3-phosphoshikimate + phosphate</text>
        <dbReference type="Rhea" id="RHEA:21256"/>
        <dbReference type="ChEBI" id="CHEBI:43474"/>
        <dbReference type="ChEBI" id="CHEBI:57701"/>
        <dbReference type="ChEBI" id="CHEBI:58702"/>
        <dbReference type="ChEBI" id="CHEBI:145989"/>
        <dbReference type="EC" id="2.5.1.19"/>
    </reaction>
    <physiologicalReaction direction="left-to-right" evidence="6">
        <dbReference type="Rhea" id="RHEA:21257"/>
    </physiologicalReaction>
</comment>
<evidence type="ECO:0000256" key="6">
    <source>
        <dbReference type="ARBA" id="ARBA00044633"/>
    </source>
</evidence>
<feature type="binding site" evidence="7">
    <location>
        <position position="338"/>
    </location>
    <ligand>
        <name>phosphoenolpyruvate</name>
        <dbReference type="ChEBI" id="CHEBI:58702"/>
    </ligand>
</feature>
<feature type="binding site" evidence="7">
    <location>
        <position position="379"/>
    </location>
    <ligand>
        <name>phosphoenolpyruvate</name>
        <dbReference type="ChEBI" id="CHEBI:58702"/>
    </ligand>
</feature>
<feature type="binding site" evidence="7">
    <location>
        <position position="21"/>
    </location>
    <ligand>
        <name>phosphoenolpyruvate</name>
        <dbReference type="ChEBI" id="CHEBI:58702"/>
    </ligand>
</feature>
<feature type="binding site" evidence="7">
    <location>
        <position position="92"/>
    </location>
    <ligand>
        <name>phosphoenolpyruvate</name>
        <dbReference type="ChEBI" id="CHEBI:58702"/>
    </ligand>
</feature>
<feature type="domain" description="Enolpyruvate transferase" evidence="8">
    <location>
        <begin position="15"/>
        <end position="414"/>
    </location>
</feature>
<dbReference type="NCBIfam" id="TIGR01356">
    <property type="entry name" value="aroA"/>
    <property type="match status" value="1"/>
</dbReference>
<evidence type="ECO:0000313" key="10">
    <source>
        <dbReference type="Proteomes" id="UP000195137"/>
    </source>
</evidence>
<dbReference type="CDD" id="cd01556">
    <property type="entry name" value="EPSP_synthase"/>
    <property type="match status" value="1"/>
</dbReference>
<feature type="binding site" evidence="7">
    <location>
        <position position="334"/>
    </location>
    <ligand>
        <name>3-phosphoshikimate</name>
        <dbReference type="ChEBI" id="CHEBI:145989"/>
    </ligand>
</feature>
<keyword evidence="7" id="KW-0963">Cytoplasm</keyword>
<dbReference type="InterPro" id="IPR006264">
    <property type="entry name" value="EPSP_synthase"/>
</dbReference>
<comment type="subunit">
    <text evidence="7">Monomer.</text>
</comment>
<dbReference type="GO" id="GO:0009423">
    <property type="term" value="P:chorismate biosynthetic process"/>
    <property type="evidence" value="ECO:0007669"/>
    <property type="project" value="UniProtKB-UniRule"/>
</dbReference>
<dbReference type="InterPro" id="IPR036968">
    <property type="entry name" value="Enolpyruvate_Tfrase_sf"/>
</dbReference>
<dbReference type="OrthoDB" id="43788at2157"/>
<feature type="binding site" evidence="7">
    <location>
        <position position="22"/>
    </location>
    <ligand>
        <name>3-phosphoshikimate</name>
        <dbReference type="ChEBI" id="CHEBI:145989"/>
    </ligand>
</feature>